<dbReference type="PROSITE" id="PS50011">
    <property type="entry name" value="PROTEIN_KINASE_DOM"/>
    <property type="match status" value="1"/>
</dbReference>
<evidence type="ECO:0000313" key="2">
    <source>
        <dbReference type="EMBL" id="KAA8528245.1"/>
    </source>
</evidence>
<dbReference type="Gene3D" id="1.10.510.10">
    <property type="entry name" value="Transferase(Phosphotransferase) domain 1"/>
    <property type="match status" value="1"/>
</dbReference>
<dbReference type="InterPro" id="IPR046959">
    <property type="entry name" value="PRK1-6/SRF4-like"/>
</dbReference>
<reference evidence="2 3" key="1">
    <citation type="submission" date="2019-09" db="EMBL/GenBank/DDBJ databases">
        <title>A chromosome-level genome assembly of the Chinese tupelo Nyssa sinensis.</title>
        <authorList>
            <person name="Yang X."/>
            <person name="Kang M."/>
            <person name="Yang Y."/>
            <person name="Xiong H."/>
            <person name="Wang M."/>
            <person name="Zhang Z."/>
            <person name="Wang Z."/>
            <person name="Wu H."/>
            <person name="Ma T."/>
            <person name="Liu J."/>
            <person name="Xi Z."/>
        </authorList>
    </citation>
    <scope>NUCLEOTIDE SEQUENCE [LARGE SCALE GENOMIC DNA]</scope>
    <source>
        <strain evidence="2">J267</strain>
        <tissue evidence="2">Leaf</tissue>
    </source>
</reference>
<accession>A0A5J5AB42</accession>
<organism evidence="2 3">
    <name type="scientific">Nyssa sinensis</name>
    <dbReference type="NCBI Taxonomy" id="561372"/>
    <lineage>
        <taxon>Eukaryota</taxon>
        <taxon>Viridiplantae</taxon>
        <taxon>Streptophyta</taxon>
        <taxon>Embryophyta</taxon>
        <taxon>Tracheophyta</taxon>
        <taxon>Spermatophyta</taxon>
        <taxon>Magnoliopsida</taxon>
        <taxon>eudicotyledons</taxon>
        <taxon>Gunneridae</taxon>
        <taxon>Pentapetalae</taxon>
        <taxon>asterids</taxon>
        <taxon>Cornales</taxon>
        <taxon>Nyssaceae</taxon>
        <taxon>Nyssa</taxon>
    </lineage>
</organism>
<dbReference type="AlphaFoldDB" id="A0A5J5AB42"/>
<dbReference type="GO" id="GO:0004672">
    <property type="term" value="F:protein kinase activity"/>
    <property type="evidence" value="ECO:0007669"/>
    <property type="project" value="InterPro"/>
</dbReference>
<gene>
    <name evidence="2" type="ORF">F0562_035504</name>
</gene>
<dbReference type="EMBL" id="CM018045">
    <property type="protein sequence ID" value="KAA8528245.1"/>
    <property type="molecule type" value="Genomic_DNA"/>
</dbReference>
<protein>
    <recommendedName>
        <fullName evidence="1">Protein kinase domain-containing protein</fullName>
    </recommendedName>
</protein>
<dbReference type="InterPro" id="IPR000719">
    <property type="entry name" value="Prot_kinase_dom"/>
</dbReference>
<feature type="domain" description="Protein kinase" evidence="1">
    <location>
        <begin position="131"/>
        <end position="400"/>
    </location>
</feature>
<dbReference type="PANTHER" id="PTHR48007">
    <property type="entry name" value="LEUCINE-RICH REPEAT RECEPTOR-LIKE PROTEIN KINASE PXC1"/>
    <property type="match status" value="1"/>
</dbReference>
<dbReference type="InterPro" id="IPR001245">
    <property type="entry name" value="Ser-Thr/Tyr_kinase_cat_dom"/>
</dbReference>
<sequence length="405" mass="45148">MGLPWLFWFRRGCFGFAVVVFRGVVMGRGGVVDGSGRREGVVTSVAAAVVVDGGRVALMPWLSKPKMLGRAFTKARKSPRDGENSGRSASVHEYDDCIIGFTGDLRLILCDDHDHDQDSTGSYMTLGEVLRASVGVMGESRLGMTEKVVLWEGKICVVKRFGKVTVRRREFGRRIERLAQVSRGSDYLVPVTAYLYSKRIKFVVSDYYPMGSLADLLAGARELGHTALDWNQRLMIILHIAKAIAFIHSQSPPQDKHLLMNVHGNIKASNIMINIDFTASLSDYGFSQLAEASNIWHQKEPPSPENLYTDTLCQNSDIYNFGMVVLDMLGGAQAPGLRKRIVEKKEEIKIGVHEFFEFFVEGKERNQALQVLDIALACTNRSPDARPSIDMILLYVQDLISSNRL</sequence>
<dbReference type="OrthoDB" id="1890790at2759"/>
<dbReference type="InterPro" id="IPR011009">
    <property type="entry name" value="Kinase-like_dom_sf"/>
</dbReference>
<name>A0A5J5AB42_9ASTE</name>
<evidence type="ECO:0000259" key="1">
    <source>
        <dbReference type="PROSITE" id="PS50011"/>
    </source>
</evidence>
<dbReference type="GO" id="GO:0005524">
    <property type="term" value="F:ATP binding"/>
    <property type="evidence" value="ECO:0007669"/>
    <property type="project" value="InterPro"/>
</dbReference>
<dbReference type="PANTHER" id="PTHR48007:SF55">
    <property type="entry name" value="PROTEIN KINASE DOMAIN-CONTAINING PROTEIN"/>
    <property type="match status" value="1"/>
</dbReference>
<dbReference type="Pfam" id="PF07714">
    <property type="entry name" value="PK_Tyr_Ser-Thr"/>
    <property type="match status" value="1"/>
</dbReference>
<keyword evidence="3" id="KW-1185">Reference proteome</keyword>
<evidence type="ECO:0000313" key="3">
    <source>
        <dbReference type="Proteomes" id="UP000325577"/>
    </source>
</evidence>
<dbReference type="Proteomes" id="UP000325577">
    <property type="component" value="Linkage Group LG21"/>
</dbReference>
<dbReference type="SUPFAM" id="SSF56112">
    <property type="entry name" value="Protein kinase-like (PK-like)"/>
    <property type="match status" value="1"/>
</dbReference>
<proteinExistence type="predicted"/>